<proteinExistence type="inferred from homology"/>
<evidence type="ECO:0000256" key="7">
    <source>
        <dbReference type="RuleBase" id="RU363032"/>
    </source>
</evidence>
<dbReference type="InterPro" id="IPR000515">
    <property type="entry name" value="MetI-like"/>
</dbReference>
<feature type="domain" description="ABC transmembrane type-1" evidence="9">
    <location>
        <begin position="97"/>
        <end position="310"/>
    </location>
</feature>
<evidence type="ECO:0000256" key="1">
    <source>
        <dbReference type="ARBA" id="ARBA00004651"/>
    </source>
</evidence>
<dbReference type="PANTHER" id="PTHR43227:SF8">
    <property type="entry name" value="DIACETYLCHITOBIOSE UPTAKE SYSTEM PERMEASE PROTEIN DASB"/>
    <property type="match status" value="1"/>
</dbReference>
<dbReference type="RefSeq" id="WP_166987017.1">
    <property type="nucleotide sequence ID" value="NZ_CP061169.1"/>
</dbReference>
<evidence type="ECO:0000256" key="3">
    <source>
        <dbReference type="ARBA" id="ARBA00022475"/>
    </source>
</evidence>
<keyword evidence="5 7" id="KW-1133">Transmembrane helix</keyword>
<dbReference type="Gene3D" id="1.10.3720.10">
    <property type="entry name" value="MetI-like"/>
    <property type="match status" value="1"/>
</dbReference>
<organism evidence="10 11">
    <name type="scientific">Paramicrobacterium chengjingii</name>
    <dbReference type="NCBI Taxonomy" id="2769067"/>
    <lineage>
        <taxon>Bacteria</taxon>
        <taxon>Bacillati</taxon>
        <taxon>Actinomycetota</taxon>
        <taxon>Actinomycetes</taxon>
        <taxon>Micrococcales</taxon>
        <taxon>Microbacteriaceae</taxon>
        <taxon>Paramicrobacterium</taxon>
    </lineage>
</organism>
<keyword evidence="2 7" id="KW-0813">Transport</keyword>
<keyword evidence="4 7" id="KW-0812">Transmembrane</keyword>
<feature type="transmembrane region" description="Helical" evidence="7">
    <location>
        <begin position="93"/>
        <end position="122"/>
    </location>
</feature>
<dbReference type="InterPro" id="IPR050809">
    <property type="entry name" value="UgpAE/MalFG_permease"/>
</dbReference>
<feature type="transmembrane region" description="Helical" evidence="7">
    <location>
        <begin position="238"/>
        <end position="257"/>
    </location>
</feature>
<feature type="transmembrane region" description="Helical" evidence="7">
    <location>
        <begin position="184"/>
        <end position="208"/>
    </location>
</feature>
<dbReference type="Proteomes" id="UP000662814">
    <property type="component" value="Chromosome"/>
</dbReference>
<evidence type="ECO:0000313" key="11">
    <source>
        <dbReference type="Proteomes" id="UP000662814"/>
    </source>
</evidence>
<evidence type="ECO:0000313" key="10">
    <source>
        <dbReference type="EMBL" id="QPZ38253.1"/>
    </source>
</evidence>
<evidence type="ECO:0000256" key="5">
    <source>
        <dbReference type="ARBA" id="ARBA00022989"/>
    </source>
</evidence>
<dbReference type="PANTHER" id="PTHR43227">
    <property type="entry name" value="BLL4140 PROTEIN"/>
    <property type="match status" value="1"/>
</dbReference>
<dbReference type="InterPro" id="IPR035906">
    <property type="entry name" value="MetI-like_sf"/>
</dbReference>
<evidence type="ECO:0000256" key="6">
    <source>
        <dbReference type="ARBA" id="ARBA00023136"/>
    </source>
</evidence>
<keyword evidence="6 7" id="KW-0472">Membrane</keyword>
<comment type="similarity">
    <text evidence="7">Belongs to the binding-protein-dependent transport system permease family.</text>
</comment>
<dbReference type="PROSITE" id="PS50928">
    <property type="entry name" value="ABC_TM1"/>
    <property type="match status" value="1"/>
</dbReference>
<dbReference type="SUPFAM" id="SSF161098">
    <property type="entry name" value="MetI-like"/>
    <property type="match status" value="1"/>
</dbReference>
<reference evidence="10 11" key="1">
    <citation type="submission" date="2020-12" db="EMBL/GenBank/DDBJ databases">
        <title>Microbacterium sp. HY060.</title>
        <authorList>
            <person name="Zhou J."/>
        </authorList>
    </citation>
    <scope>NUCLEOTIDE SEQUENCE [LARGE SCALE GENOMIC DNA]</scope>
    <source>
        <strain evidence="10 11">HY60</strain>
    </source>
</reference>
<keyword evidence="11" id="KW-1185">Reference proteome</keyword>
<dbReference type="CDD" id="cd06261">
    <property type="entry name" value="TM_PBP2"/>
    <property type="match status" value="1"/>
</dbReference>
<evidence type="ECO:0000256" key="2">
    <source>
        <dbReference type="ARBA" id="ARBA00022448"/>
    </source>
</evidence>
<protein>
    <submittedName>
        <fullName evidence="10">Sugar ABC transporter permease</fullName>
    </submittedName>
</protein>
<dbReference type="Pfam" id="PF00528">
    <property type="entry name" value="BPD_transp_1"/>
    <property type="match status" value="1"/>
</dbReference>
<feature type="compositionally biased region" description="Polar residues" evidence="8">
    <location>
        <begin position="1"/>
        <end position="22"/>
    </location>
</feature>
<feature type="transmembrane region" description="Helical" evidence="7">
    <location>
        <begin position="289"/>
        <end position="311"/>
    </location>
</feature>
<evidence type="ECO:0000256" key="4">
    <source>
        <dbReference type="ARBA" id="ARBA00022692"/>
    </source>
</evidence>
<accession>A0ABX6YHK3</accession>
<feature type="transmembrane region" description="Helical" evidence="7">
    <location>
        <begin position="134"/>
        <end position="154"/>
    </location>
</feature>
<dbReference type="EMBL" id="CP061169">
    <property type="protein sequence ID" value="QPZ38253.1"/>
    <property type="molecule type" value="Genomic_DNA"/>
</dbReference>
<feature type="transmembrane region" description="Helical" evidence="7">
    <location>
        <begin position="41"/>
        <end position="60"/>
    </location>
</feature>
<keyword evidence="3" id="KW-1003">Cell membrane</keyword>
<evidence type="ECO:0000259" key="9">
    <source>
        <dbReference type="PROSITE" id="PS50928"/>
    </source>
</evidence>
<gene>
    <name evidence="10" type="ORF">HCR76_15920</name>
</gene>
<name>A0ABX6YHK3_9MICO</name>
<feature type="region of interest" description="Disordered" evidence="8">
    <location>
        <begin position="1"/>
        <end position="26"/>
    </location>
</feature>
<evidence type="ECO:0000256" key="8">
    <source>
        <dbReference type="SAM" id="MobiDB-lite"/>
    </source>
</evidence>
<sequence length="319" mass="35081">MLNTDNESATRTITTQRTNPNQRPLRVKRAKSLTKSRVEPYIFILPTVALFAVVLIIPIANLTLYSLGDSNLFQGFTGWNNFENFSYLASAKFLQTVLVTVIWLVGGVVGIVVCGLAIALALNKPIKGRTLFRALVIIPWIVPHAFAGAMWSWVLQPQFGILNRVLVTTGLVSEPISFLDADSALATVIIVRIWQGAPFMIITLLAGLQTIPNEIEEAAQIDGATWFQRLRYITLPHLRPVLTVSTLIVAAWTLQVFDTVYVMTNGGPARSTQIIALDIYSKVFIESDLGSGAAMALVTLIVVSVMSWRALRKEGQETV</sequence>
<comment type="subcellular location">
    <subcellularLocation>
        <location evidence="1 7">Cell membrane</location>
        <topology evidence="1 7">Multi-pass membrane protein</topology>
    </subcellularLocation>
</comment>